<dbReference type="AlphaFoldDB" id="A0A7S2HRV7"/>
<evidence type="ECO:0000256" key="2">
    <source>
        <dbReference type="SAM" id="MobiDB-lite"/>
    </source>
</evidence>
<evidence type="ECO:0000313" key="3">
    <source>
        <dbReference type="EMBL" id="CAD9497955.1"/>
    </source>
</evidence>
<feature type="region of interest" description="Disordered" evidence="2">
    <location>
        <begin position="228"/>
        <end position="269"/>
    </location>
</feature>
<comment type="similarity">
    <text evidence="1">Belongs to the IST1 family.</text>
</comment>
<dbReference type="EMBL" id="HBGS01063788">
    <property type="protein sequence ID" value="CAD9497955.1"/>
    <property type="molecule type" value="Transcribed_RNA"/>
</dbReference>
<sequence length="386" mass="41601">MMEALGLVKFNPDKLKPYLKMAVHRFEILNNKKTNLIKQEKRTIAQLLADEKEEKARIKVEHVIRQDFTIEAYEILELLCDLVHERMRLLVAEKECPDDMREAICTLLWSVNRTECAELGEVTKQFKLKYGKEFVEHAMGNVGGCVNERVMHKLSIQPPTAYLVREYLTTIAGEYNVDWVPTTVGISDEDMTANSMPAPSGFSVPVAPGSGVSSPYAAASVAAAPEPEFTAPAKKPPNDRGQSGGGGGGMYSHQDVSMDPTPPYSAGGGAADIPVVKATVVPDKPMEEAYVSPAVPPPEATADFVLPEVPSAPSGSGAASDLPSIDDMQSRLAGLSQQSKDKEDDNDNNGGMGAAEELPAAPGPAVAEPRTSDYNDLLSRFNNLKS</sequence>
<dbReference type="PANTHER" id="PTHR12161">
    <property type="entry name" value="IST1 FAMILY MEMBER"/>
    <property type="match status" value="1"/>
</dbReference>
<accession>A0A7S2HRV7</accession>
<dbReference type="InterPro" id="IPR005061">
    <property type="entry name" value="Ist1"/>
</dbReference>
<name>A0A7S2HRV7_9STRA</name>
<evidence type="ECO:0008006" key="4">
    <source>
        <dbReference type="Google" id="ProtNLM"/>
    </source>
</evidence>
<feature type="compositionally biased region" description="Low complexity" evidence="2">
    <location>
        <begin position="354"/>
        <end position="369"/>
    </location>
</feature>
<dbReference type="GO" id="GO:0015031">
    <property type="term" value="P:protein transport"/>
    <property type="evidence" value="ECO:0007669"/>
    <property type="project" value="InterPro"/>
</dbReference>
<dbReference type="InterPro" id="IPR042277">
    <property type="entry name" value="IST1-like"/>
</dbReference>
<dbReference type="Gene3D" id="1.20.1260.60">
    <property type="entry name" value="Vacuolar protein sorting-associated protein Ist1"/>
    <property type="match status" value="1"/>
</dbReference>
<dbReference type="FunFam" id="1.20.1260.60:FF:000002">
    <property type="entry name" value="Vacuolar protein sorting-associated protein IST1"/>
    <property type="match status" value="1"/>
</dbReference>
<organism evidence="3">
    <name type="scientific">Octactis speculum</name>
    <dbReference type="NCBI Taxonomy" id="3111310"/>
    <lineage>
        <taxon>Eukaryota</taxon>
        <taxon>Sar</taxon>
        <taxon>Stramenopiles</taxon>
        <taxon>Ochrophyta</taxon>
        <taxon>Dictyochophyceae</taxon>
        <taxon>Dictyochales</taxon>
        <taxon>Dictyochaceae</taxon>
        <taxon>Octactis</taxon>
    </lineage>
</organism>
<evidence type="ECO:0000256" key="1">
    <source>
        <dbReference type="ARBA" id="ARBA00005536"/>
    </source>
</evidence>
<dbReference type="PANTHER" id="PTHR12161:SF5">
    <property type="entry name" value="IST1 HOMOLOG"/>
    <property type="match status" value="1"/>
</dbReference>
<reference evidence="3" key="1">
    <citation type="submission" date="2021-01" db="EMBL/GenBank/DDBJ databases">
        <authorList>
            <person name="Corre E."/>
            <person name="Pelletier E."/>
            <person name="Niang G."/>
            <person name="Scheremetjew M."/>
            <person name="Finn R."/>
            <person name="Kale V."/>
            <person name="Holt S."/>
            <person name="Cochrane G."/>
            <person name="Meng A."/>
            <person name="Brown T."/>
            <person name="Cohen L."/>
        </authorList>
    </citation>
    <scope>NUCLEOTIDE SEQUENCE</scope>
    <source>
        <strain evidence="3">CCMP1381</strain>
    </source>
</reference>
<feature type="region of interest" description="Disordered" evidence="2">
    <location>
        <begin position="301"/>
        <end position="386"/>
    </location>
</feature>
<protein>
    <recommendedName>
        <fullName evidence="4">IST1 homolog</fullName>
    </recommendedName>
</protein>
<gene>
    <name evidence="3" type="ORF">DSPE1174_LOCUS33247</name>
</gene>
<feature type="compositionally biased region" description="Low complexity" evidence="2">
    <location>
        <begin position="311"/>
        <end position="320"/>
    </location>
</feature>
<proteinExistence type="inferred from homology"/>
<dbReference type="Pfam" id="PF03398">
    <property type="entry name" value="Ist1"/>
    <property type="match status" value="1"/>
</dbReference>